<keyword evidence="3" id="KW-1185">Reference proteome</keyword>
<evidence type="ECO:0000313" key="3">
    <source>
        <dbReference type="Proteomes" id="UP000064967"/>
    </source>
</evidence>
<gene>
    <name evidence="2" type="ORF">AKJ09_10555</name>
</gene>
<evidence type="ECO:0000313" key="2">
    <source>
        <dbReference type="EMBL" id="AKV03892.1"/>
    </source>
</evidence>
<dbReference type="AlphaFoldDB" id="A0A0K1QE07"/>
<sequence>MWRLRRKGRVLPRTAGPFDRRPDIRSVGDCRPHRPHRAPCPREERSLCDGPDPGDTPLPVLKSPFRRNV</sequence>
<feature type="region of interest" description="Disordered" evidence="1">
    <location>
        <begin position="1"/>
        <end position="69"/>
    </location>
</feature>
<protein>
    <submittedName>
        <fullName evidence="2">Uncharacterized protein</fullName>
    </submittedName>
</protein>
<evidence type="ECO:0000256" key="1">
    <source>
        <dbReference type="SAM" id="MobiDB-lite"/>
    </source>
</evidence>
<feature type="compositionally biased region" description="Basic and acidic residues" evidence="1">
    <location>
        <begin position="18"/>
        <end position="32"/>
    </location>
</feature>
<feature type="compositionally biased region" description="Basic residues" evidence="1">
    <location>
        <begin position="1"/>
        <end position="10"/>
    </location>
</feature>
<dbReference type="KEGG" id="llu:AKJ09_10555"/>
<accession>A0A0K1QE07</accession>
<proteinExistence type="predicted"/>
<organism evidence="2 3">
    <name type="scientific">Labilithrix luteola</name>
    <dbReference type="NCBI Taxonomy" id="1391654"/>
    <lineage>
        <taxon>Bacteria</taxon>
        <taxon>Pseudomonadati</taxon>
        <taxon>Myxococcota</taxon>
        <taxon>Polyangia</taxon>
        <taxon>Polyangiales</taxon>
        <taxon>Labilitrichaceae</taxon>
        <taxon>Labilithrix</taxon>
    </lineage>
</organism>
<dbReference type="EMBL" id="CP012333">
    <property type="protein sequence ID" value="AKV03892.1"/>
    <property type="molecule type" value="Genomic_DNA"/>
</dbReference>
<name>A0A0K1QE07_9BACT</name>
<reference evidence="2 3" key="1">
    <citation type="submission" date="2015-08" db="EMBL/GenBank/DDBJ databases">
        <authorList>
            <person name="Babu N.S."/>
            <person name="Beckwith C.J."/>
            <person name="Beseler K.G."/>
            <person name="Brison A."/>
            <person name="Carone J.V."/>
            <person name="Caskin T.P."/>
            <person name="Diamond M."/>
            <person name="Durham M.E."/>
            <person name="Foxe J.M."/>
            <person name="Go M."/>
            <person name="Henderson B.A."/>
            <person name="Jones I.B."/>
            <person name="McGettigan J.A."/>
            <person name="Micheletti S.J."/>
            <person name="Nasrallah M.E."/>
            <person name="Ortiz D."/>
            <person name="Piller C.R."/>
            <person name="Privatt S.R."/>
            <person name="Schneider S.L."/>
            <person name="Sharp S."/>
            <person name="Smith T.C."/>
            <person name="Stanton J.D."/>
            <person name="Ullery H.E."/>
            <person name="Wilson R.J."/>
            <person name="Serrano M.G."/>
            <person name="Buck G."/>
            <person name="Lee V."/>
            <person name="Wang Y."/>
            <person name="Carvalho R."/>
            <person name="Voegtly L."/>
            <person name="Shi R."/>
            <person name="Duckworth R."/>
            <person name="Johnson A."/>
            <person name="Loviza R."/>
            <person name="Walstead R."/>
            <person name="Shah Z."/>
            <person name="Kiflezghi M."/>
            <person name="Wade K."/>
            <person name="Ball S.L."/>
            <person name="Bradley K.W."/>
            <person name="Asai D.J."/>
            <person name="Bowman C.A."/>
            <person name="Russell D.A."/>
            <person name="Pope W.H."/>
            <person name="Jacobs-Sera D."/>
            <person name="Hendrix R.W."/>
            <person name="Hatfull G.F."/>
        </authorList>
    </citation>
    <scope>NUCLEOTIDE SEQUENCE [LARGE SCALE GENOMIC DNA]</scope>
    <source>
        <strain evidence="2 3">DSM 27648</strain>
    </source>
</reference>
<dbReference type="Proteomes" id="UP000064967">
    <property type="component" value="Chromosome"/>
</dbReference>
<dbReference type="STRING" id="1391654.AKJ09_10555"/>